<organism evidence="2 3">
    <name type="scientific">Fusarium pseudoanthophilum</name>
    <dbReference type="NCBI Taxonomy" id="48495"/>
    <lineage>
        <taxon>Eukaryota</taxon>
        <taxon>Fungi</taxon>
        <taxon>Dikarya</taxon>
        <taxon>Ascomycota</taxon>
        <taxon>Pezizomycotina</taxon>
        <taxon>Sordariomycetes</taxon>
        <taxon>Hypocreomycetidae</taxon>
        <taxon>Hypocreales</taxon>
        <taxon>Nectriaceae</taxon>
        <taxon>Fusarium</taxon>
        <taxon>Fusarium fujikuroi species complex</taxon>
    </lineage>
</organism>
<name>A0A8H5PQ62_9HYPO</name>
<feature type="region of interest" description="Disordered" evidence="1">
    <location>
        <begin position="1"/>
        <end position="66"/>
    </location>
</feature>
<feature type="compositionally biased region" description="Polar residues" evidence="1">
    <location>
        <begin position="1"/>
        <end position="44"/>
    </location>
</feature>
<dbReference type="AlphaFoldDB" id="A0A8H5PQ62"/>
<evidence type="ECO:0000313" key="3">
    <source>
        <dbReference type="Proteomes" id="UP000544095"/>
    </source>
</evidence>
<comment type="caution">
    <text evidence="2">The sequence shown here is derived from an EMBL/GenBank/DDBJ whole genome shotgun (WGS) entry which is preliminary data.</text>
</comment>
<gene>
    <name evidence="2" type="ORF">FPANT_2617</name>
</gene>
<sequence>MLRSRSNSSYSLQDLSTRPPSHRPSQTSDANSSDTRPRNSNTSARGDVSAAPQEEEEEEEVKKRSRLGRFWLDQREDVSGLSSYISRNVNGRNVGSAAVLAAARGSTSGIWILRHGEAFSDDLLLLLHWDDTSRCGAHLETSTDHDEWEGVGWRV</sequence>
<keyword evidence="3" id="KW-1185">Reference proteome</keyword>
<accession>A0A8H5PQ62</accession>
<dbReference type="Proteomes" id="UP000544095">
    <property type="component" value="Unassembled WGS sequence"/>
</dbReference>
<dbReference type="EMBL" id="JAAOAR010000110">
    <property type="protein sequence ID" value="KAF5600231.1"/>
    <property type="molecule type" value="Genomic_DNA"/>
</dbReference>
<reference evidence="2 3" key="1">
    <citation type="submission" date="2020-05" db="EMBL/GenBank/DDBJ databases">
        <title>Identification and distribution of gene clusters putatively required for synthesis of sphingolipid metabolism inhibitors in phylogenetically diverse species of the filamentous fungus Fusarium.</title>
        <authorList>
            <person name="Kim H.-S."/>
            <person name="Busman M."/>
            <person name="Brown D.W."/>
            <person name="Divon H."/>
            <person name="Uhlig S."/>
            <person name="Proctor R.H."/>
        </authorList>
    </citation>
    <scope>NUCLEOTIDE SEQUENCE [LARGE SCALE GENOMIC DNA]</scope>
    <source>
        <strain evidence="2 3">NRRL 25211</strain>
    </source>
</reference>
<proteinExistence type="predicted"/>
<protein>
    <submittedName>
        <fullName evidence="2">Uncharacterized protein</fullName>
    </submittedName>
</protein>
<evidence type="ECO:0000313" key="2">
    <source>
        <dbReference type="EMBL" id="KAF5600231.1"/>
    </source>
</evidence>
<evidence type="ECO:0000256" key="1">
    <source>
        <dbReference type="SAM" id="MobiDB-lite"/>
    </source>
</evidence>